<evidence type="ECO:0000256" key="2">
    <source>
        <dbReference type="ARBA" id="ARBA00022630"/>
    </source>
</evidence>
<evidence type="ECO:0000313" key="16">
    <source>
        <dbReference type="Proteomes" id="UP000014760"/>
    </source>
</evidence>
<dbReference type="GO" id="GO:0004174">
    <property type="term" value="F:electron-transferring-flavoprotein dehydrogenase activity"/>
    <property type="evidence" value="ECO:0007669"/>
    <property type="project" value="TreeGrafter"/>
</dbReference>
<dbReference type="EMBL" id="AMQN01035738">
    <property type="status" value="NOT_ANNOTATED_CDS"/>
    <property type="molecule type" value="Genomic_DNA"/>
</dbReference>
<evidence type="ECO:0000313" key="14">
    <source>
        <dbReference type="EMBL" id="ELU17543.1"/>
    </source>
</evidence>
<dbReference type="PANTHER" id="PTHR43735:SF3">
    <property type="entry name" value="FERROPTOSIS SUPPRESSOR PROTEIN 1"/>
    <property type="match status" value="1"/>
</dbReference>
<proteinExistence type="inferred from homology"/>
<evidence type="ECO:0000256" key="11">
    <source>
        <dbReference type="ARBA" id="ARBA00049275"/>
    </source>
</evidence>
<evidence type="ECO:0000256" key="7">
    <source>
        <dbReference type="ARBA" id="ARBA00041541"/>
    </source>
</evidence>
<comment type="catalytic activity">
    <reaction evidence="12">
        <text>menaquinone-4 + NADH + H(+) = menaquinol-4 + NAD(+)</text>
        <dbReference type="Rhea" id="RHEA:74079"/>
        <dbReference type="ChEBI" id="CHEBI:15378"/>
        <dbReference type="ChEBI" id="CHEBI:57540"/>
        <dbReference type="ChEBI" id="CHEBI:57945"/>
        <dbReference type="ChEBI" id="CHEBI:78277"/>
        <dbReference type="ChEBI" id="CHEBI:193091"/>
    </reaction>
    <physiologicalReaction direction="left-to-right" evidence="12">
        <dbReference type="Rhea" id="RHEA:74080"/>
    </physiologicalReaction>
</comment>
<feature type="domain" description="FAD/NAD(P)-binding" evidence="13">
    <location>
        <begin position="38"/>
        <end position="81"/>
    </location>
</feature>
<dbReference type="HOGENOM" id="CLU_019845_4_1_1"/>
<gene>
    <name evidence="14" type="ORF">CAPTEDRAFT_216085</name>
</gene>
<keyword evidence="3" id="KW-0274">FAD</keyword>
<evidence type="ECO:0000256" key="12">
    <source>
        <dbReference type="ARBA" id="ARBA00049479"/>
    </source>
</evidence>
<organism evidence="14">
    <name type="scientific">Capitella teleta</name>
    <name type="common">Polychaete worm</name>
    <dbReference type="NCBI Taxonomy" id="283909"/>
    <lineage>
        <taxon>Eukaryota</taxon>
        <taxon>Metazoa</taxon>
        <taxon>Spiralia</taxon>
        <taxon>Lophotrochozoa</taxon>
        <taxon>Annelida</taxon>
        <taxon>Polychaeta</taxon>
        <taxon>Sedentaria</taxon>
        <taxon>Scolecida</taxon>
        <taxon>Capitellidae</taxon>
        <taxon>Capitella</taxon>
    </lineage>
</organism>
<reference evidence="16" key="1">
    <citation type="submission" date="2012-12" db="EMBL/GenBank/DDBJ databases">
        <authorList>
            <person name="Hellsten U."/>
            <person name="Grimwood J."/>
            <person name="Chapman J.A."/>
            <person name="Shapiro H."/>
            <person name="Aerts A."/>
            <person name="Otillar R.P."/>
            <person name="Terry A.Y."/>
            <person name="Boore J.L."/>
            <person name="Simakov O."/>
            <person name="Marletaz F."/>
            <person name="Cho S.-J."/>
            <person name="Edsinger-Gonzales E."/>
            <person name="Havlak P."/>
            <person name="Kuo D.-H."/>
            <person name="Larsson T."/>
            <person name="Lv J."/>
            <person name="Arendt D."/>
            <person name="Savage R."/>
            <person name="Osoegawa K."/>
            <person name="de Jong P."/>
            <person name="Lindberg D.R."/>
            <person name="Seaver E.C."/>
            <person name="Weisblat D.A."/>
            <person name="Putnam N.H."/>
            <person name="Grigoriev I.V."/>
            <person name="Rokhsar D.S."/>
        </authorList>
    </citation>
    <scope>NUCLEOTIDE SEQUENCE</scope>
    <source>
        <strain evidence="16">I ESC-2004</strain>
    </source>
</reference>
<evidence type="ECO:0000256" key="8">
    <source>
        <dbReference type="ARBA" id="ARBA00042318"/>
    </source>
</evidence>
<dbReference type="SUPFAM" id="SSF51905">
    <property type="entry name" value="FAD/NAD(P)-binding domain"/>
    <property type="match status" value="1"/>
</dbReference>
<evidence type="ECO:0000256" key="5">
    <source>
        <dbReference type="ARBA" id="ARBA00037027"/>
    </source>
</evidence>
<evidence type="ECO:0000256" key="9">
    <source>
        <dbReference type="ARBA" id="ARBA00048412"/>
    </source>
</evidence>
<accession>R7VFB5</accession>
<evidence type="ECO:0000256" key="10">
    <source>
        <dbReference type="ARBA" id="ARBA00049236"/>
    </source>
</evidence>
<dbReference type="PANTHER" id="PTHR43735">
    <property type="entry name" value="APOPTOSIS-INDUCING FACTOR 1"/>
    <property type="match status" value="1"/>
</dbReference>
<keyword evidence="16" id="KW-1185">Reference proteome</keyword>
<keyword evidence="4" id="KW-0560">Oxidoreductase</keyword>
<dbReference type="OMA" id="HENIYAM"/>
<protein>
    <recommendedName>
        <fullName evidence="6">Ferroptosis suppressor protein 1</fullName>
    </recommendedName>
    <alternativeName>
        <fullName evidence="7">Apoptosis-inducing factor homologous mitochondrion-associated inducer of death</fullName>
    </alternativeName>
    <alternativeName>
        <fullName evidence="8">p53-responsive gene 3 protein</fullName>
    </alternativeName>
</protein>
<evidence type="ECO:0000256" key="1">
    <source>
        <dbReference type="ARBA" id="ARBA00006442"/>
    </source>
</evidence>
<dbReference type="Pfam" id="PF07992">
    <property type="entry name" value="Pyr_redox_2"/>
    <property type="match status" value="1"/>
</dbReference>
<dbReference type="GO" id="GO:0043065">
    <property type="term" value="P:positive regulation of apoptotic process"/>
    <property type="evidence" value="ECO:0007669"/>
    <property type="project" value="TreeGrafter"/>
</dbReference>
<comment type="similarity">
    <text evidence="1">Belongs to the FAD-dependent oxidoreductase family.</text>
</comment>
<dbReference type="GO" id="GO:0005739">
    <property type="term" value="C:mitochondrion"/>
    <property type="evidence" value="ECO:0007669"/>
    <property type="project" value="TreeGrafter"/>
</dbReference>
<dbReference type="EnsemblMetazoa" id="CapteT216085">
    <property type="protein sequence ID" value="CapteP216085"/>
    <property type="gene ID" value="CapteG216085"/>
</dbReference>
<comment type="cofactor">
    <cofactor evidence="5">
        <name>6-hydroxy-FAD</name>
        <dbReference type="ChEBI" id="CHEBI:60470"/>
    </cofactor>
</comment>
<reference evidence="14 16" key="2">
    <citation type="journal article" date="2013" name="Nature">
        <title>Insights into bilaterian evolution from three spiralian genomes.</title>
        <authorList>
            <person name="Simakov O."/>
            <person name="Marletaz F."/>
            <person name="Cho S.J."/>
            <person name="Edsinger-Gonzales E."/>
            <person name="Havlak P."/>
            <person name="Hellsten U."/>
            <person name="Kuo D.H."/>
            <person name="Larsson T."/>
            <person name="Lv J."/>
            <person name="Arendt D."/>
            <person name="Savage R."/>
            <person name="Osoegawa K."/>
            <person name="de Jong P."/>
            <person name="Grimwood J."/>
            <person name="Chapman J.A."/>
            <person name="Shapiro H."/>
            <person name="Aerts A."/>
            <person name="Otillar R.P."/>
            <person name="Terry A.Y."/>
            <person name="Boore J.L."/>
            <person name="Grigoriev I.V."/>
            <person name="Lindberg D.R."/>
            <person name="Seaver E.C."/>
            <person name="Weisblat D.A."/>
            <person name="Putnam N.H."/>
            <person name="Rokhsar D.S."/>
        </authorList>
    </citation>
    <scope>NUCLEOTIDE SEQUENCE</scope>
    <source>
        <strain evidence="14 16">I ESC-2004</strain>
    </source>
</reference>
<dbReference type="InterPro" id="IPR036188">
    <property type="entry name" value="FAD/NAD-bd_sf"/>
</dbReference>
<sequence length="156" mass="16854">GERVSNLDELTFGLCGEYVVKTEQGNEFPAQLVFRTTAVDDKGRLKVDDHLRVEGQEDIYAIGDICGTEDPNLAYVAREQANLVYANLAAATASDQTTKPWAQNALPMKIALAVGSQRAIGLTASGDLAPEPHIIGFKSRDLMSGMIWESMGLKSP</sequence>
<dbReference type="AlphaFoldDB" id="R7VFB5"/>
<dbReference type="OrthoDB" id="3244603at2759"/>
<dbReference type="STRING" id="283909.R7VFB5"/>
<dbReference type="InterPro" id="IPR023753">
    <property type="entry name" value="FAD/NAD-binding_dom"/>
</dbReference>
<dbReference type="EMBL" id="KB292471">
    <property type="protein sequence ID" value="ELU17543.1"/>
    <property type="molecule type" value="Genomic_DNA"/>
</dbReference>
<feature type="non-terminal residue" evidence="14">
    <location>
        <position position="1"/>
    </location>
</feature>
<comment type="catalytic activity">
    <reaction evidence="10">
        <text>ubiquinone-10 + NADH + H(+) = ubiquinol-10 + NAD(+)</text>
        <dbReference type="Rhea" id="RHEA:61984"/>
        <dbReference type="ChEBI" id="CHEBI:15378"/>
        <dbReference type="ChEBI" id="CHEBI:46245"/>
        <dbReference type="ChEBI" id="CHEBI:57540"/>
        <dbReference type="ChEBI" id="CHEBI:57945"/>
        <dbReference type="ChEBI" id="CHEBI:64183"/>
    </reaction>
    <physiologicalReaction direction="left-to-right" evidence="10">
        <dbReference type="Rhea" id="RHEA:61985"/>
    </physiologicalReaction>
</comment>
<evidence type="ECO:0000313" key="15">
    <source>
        <dbReference type="EnsemblMetazoa" id="CapteP216085"/>
    </source>
</evidence>
<evidence type="ECO:0000256" key="3">
    <source>
        <dbReference type="ARBA" id="ARBA00022827"/>
    </source>
</evidence>
<comment type="catalytic activity">
    <reaction evidence="9">
        <text>menadione + NADH + H(+) = menadiol + NAD(+)</text>
        <dbReference type="Rhea" id="RHEA:69695"/>
        <dbReference type="ChEBI" id="CHEBI:6746"/>
        <dbReference type="ChEBI" id="CHEBI:15378"/>
        <dbReference type="ChEBI" id="CHEBI:28869"/>
        <dbReference type="ChEBI" id="CHEBI:57540"/>
        <dbReference type="ChEBI" id="CHEBI:57945"/>
    </reaction>
    <physiologicalReaction direction="left-to-right" evidence="9">
        <dbReference type="Rhea" id="RHEA:69696"/>
    </physiologicalReaction>
</comment>
<reference evidence="15" key="3">
    <citation type="submission" date="2015-06" db="UniProtKB">
        <authorList>
            <consortium name="EnsemblMetazoa"/>
        </authorList>
    </citation>
    <scope>IDENTIFICATION</scope>
</reference>
<dbReference type="Proteomes" id="UP000014760">
    <property type="component" value="Unassembled WGS sequence"/>
</dbReference>
<evidence type="ECO:0000259" key="13">
    <source>
        <dbReference type="Pfam" id="PF07992"/>
    </source>
</evidence>
<name>R7VFB5_CAPTE</name>
<comment type="catalytic activity">
    <reaction evidence="11">
        <text>phylloquinone + NADH + H(+) = phylloquinol + NAD(+)</text>
        <dbReference type="Rhea" id="RHEA:74075"/>
        <dbReference type="ChEBI" id="CHEBI:15378"/>
        <dbReference type="ChEBI" id="CHEBI:18067"/>
        <dbReference type="ChEBI" id="CHEBI:28433"/>
        <dbReference type="ChEBI" id="CHEBI:57540"/>
        <dbReference type="ChEBI" id="CHEBI:57945"/>
    </reaction>
    <physiologicalReaction direction="left-to-right" evidence="11">
        <dbReference type="Rhea" id="RHEA:74076"/>
    </physiologicalReaction>
</comment>
<evidence type="ECO:0000256" key="6">
    <source>
        <dbReference type="ARBA" id="ARBA00040253"/>
    </source>
</evidence>
<dbReference type="GO" id="GO:0008637">
    <property type="term" value="P:apoptotic mitochondrial changes"/>
    <property type="evidence" value="ECO:0007669"/>
    <property type="project" value="TreeGrafter"/>
</dbReference>
<dbReference type="GO" id="GO:0050660">
    <property type="term" value="F:flavin adenine dinucleotide binding"/>
    <property type="evidence" value="ECO:0007669"/>
    <property type="project" value="TreeGrafter"/>
</dbReference>
<keyword evidence="2" id="KW-0285">Flavoprotein</keyword>
<dbReference type="Gene3D" id="3.50.50.100">
    <property type="match status" value="1"/>
</dbReference>
<evidence type="ECO:0000256" key="4">
    <source>
        <dbReference type="ARBA" id="ARBA00023002"/>
    </source>
</evidence>